<dbReference type="GO" id="GO:0043215">
    <property type="term" value="P:daunorubicin transport"/>
    <property type="evidence" value="ECO:0007669"/>
    <property type="project" value="InterPro"/>
</dbReference>
<evidence type="ECO:0000313" key="11">
    <source>
        <dbReference type="EMBL" id="MBA8953299.1"/>
    </source>
</evidence>
<dbReference type="Gene3D" id="3.40.50.300">
    <property type="entry name" value="P-loop containing nucleotide triphosphate hydrolases"/>
    <property type="match status" value="1"/>
</dbReference>
<evidence type="ECO:0000256" key="1">
    <source>
        <dbReference type="ARBA" id="ARBA00004413"/>
    </source>
</evidence>
<evidence type="ECO:0000256" key="7">
    <source>
        <dbReference type="ARBA" id="ARBA00023136"/>
    </source>
</evidence>
<keyword evidence="12" id="KW-1185">Reference proteome</keyword>
<evidence type="ECO:0000256" key="5">
    <source>
        <dbReference type="ARBA" id="ARBA00022840"/>
    </source>
</evidence>
<dbReference type="Proteomes" id="UP000572680">
    <property type="component" value="Unassembled WGS sequence"/>
</dbReference>
<dbReference type="GO" id="GO:0005886">
    <property type="term" value="C:plasma membrane"/>
    <property type="evidence" value="ECO:0007669"/>
    <property type="project" value="UniProtKB-SubCell"/>
</dbReference>
<evidence type="ECO:0000259" key="10">
    <source>
        <dbReference type="PROSITE" id="PS50893"/>
    </source>
</evidence>
<organism evidence="11 12">
    <name type="scientific">Actinomadura namibiensis</name>
    <dbReference type="NCBI Taxonomy" id="182080"/>
    <lineage>
        <taxon>Bacteria</taxon>
        <taxon>Bacillati</taxon>
        <taxon>Actinomycetota</taxon>
        <taxon>Actinomycetes</taxon>
        <taxon>Streptosporangiales</taxon>
        <taxon>Thermomonosporaceae</taxon>
        <taxon>Actinomadura</taxon>
    </lineage>
</organism>
<keyword evidence="6" id="KW-1278">Translocase</keyword>
<dbReference type="InterPro" id="IPR003593">
    <property type="entry name" value="AAA+_ATPase"/>
</dbReference>
<evidence type="ECO:0000256" key="3">
    <source>
        <dbReference type="ARBA" id="ARBA00022475"/>
    </source>
</evidence>
<dbReference type="NCBIfam" id="TIGR01188">
    <property type="entry name" value="drrA"/>
    <property type="match status" value="1"/>
</dbReference>
<dbReference type="FunFam" id="3.40.50.300:FF:000589">
    <property type="entry name" value="ABC transporter, ATP-binding subunit"/>
    <property type="match status" value="1"/>
</dbReference>
<comment type="subcellular location">
    <subcellularLocation>
        <location evidence="1">Cell membrane</location>
        <topology evidence="1">Peripheral membrane protein</topology>
        <orientation evidence="1">Cytoplasmic side</orientation>
    </subcellularLocation>
</comment>
<dbReference type="InterPro" id="IPR017871">
    <property type="entry name" value="ABC_transporter-like_CS"/>
</dbReference>
<dbReference type="InterPro" id="IPR050763">
    <property type="entry name" value="ABC_transporter_ATP-binding"/>
</dbReference>
<proteinExistence type="inferred from homology"/>
<evidence type="ECO:0000313" key="12">
    <source>
        <dbReference type="Proteomes" id="UP000572680"/>
    </source>
</evidence>
<dbReference type="PANTHER" id="PTHR42711:SF19">
    <property type="entry name" value="DOXORUBICIN RESISTANCE ATP-BINDING PROTEIN DRRA"/>
    <property type="match status" value="1"/>
</dbReference>
<dbReference type="GO" id="GO:0046677">
    <property type="term" value="P:response to antibiotic"/>
    <property type="evidence" value="ECO:0007669"/>
    <property type="project" value="UniProtKB-KW"/>
</dbReference>
<gene>
    <name evidence="11" type="ORF">HNR61_004949</name>
</gene>
<reference evidence="11 12" key="1">
    <citation type="submission" date="2020-08" db="EMBL/GenBank/DDBJ databases">
        <title>Genomic Encyclopedia of Type Strains, Phase IV (KMG-IV): sequencing the most valuable type-strain genomes for metagenomic binning, comparative biology and taxonomic classification.</title>
        <authorList>
            <person name="Goeker M."/>
        </authorList>
    </citation>
    <scope>NUCLEOTIDE SEQUENCE [LARGE SCALE GENOMIC DNA]</scope>
    <source>
        <strain evidence="11 12">DSM 44197</strain>
    </source>
</reference>
<dbReference type="InterPro" id="IPR027417">
    <property type="entry name" value="P-loop_NTPase"/>
</dbReference>
<dbReference type="RefSeq" id="WP_182845481.1">
    <property type="nucleotide sequence ID" value="NZ_BAAALP010000001.1"/>
</dbReference>
<keyword evidence="3" id="KW-1003">Cell membrane</keyword>
<dbReference type="EMBL" id="JACJIA010000006">
    <property type="protein sequence ID" value="MBA8953299.1"/>
    <property type="molecule type" value="Genomic_DNA"/>
</dbReference>
<sequence length="321" mass="34333">MHDEPATETAAIETAGLSKSYGRVTVLKGIDLRVARGEVFALLGPNGAGKTTTVRILATLTRPDGGTARVAGHDVVADARRVRRVISLTGQYAAVDENQTGAENLRMMARLRRLSRPQARRRAAELLERFDLADAAGRRVATYSGGMRRRLDLACGLVTDPEVVFLDEPTTGLDPRSRQAMWRVVGELTATGVTVLLTTQYLEEADRLADRIALLDGGRVVAEGTAAELKDRVAAAQLTMVLTSTDAFEAALHALGDRVTQLDSARRSVAVATDGSAAHVRSLLDEIDPGRTAVESFAVREATLDDVFLTLTGTTKETAGV</sequence>
<name>A0A7W3LS41_ACTNM</name>
<dbReference type="Pfam" id="PF00005">
    <property type="entry name" value="ABC_tran"/>
    <property type="match status" value="1"/>
</dbReference>
<protein>
    <submittedName>
        <fullName evidence="11">ABC-2 type transport system ATP-binding protein</fullName>
    </submittedName>
</protein>
<evidence type="ECO:0000256" key="4">
    <source>
        <dbReference type="ARBA" id="ARBA00022741"/>
    </source>
</evidence>
<comment type="caution">
    <text evidence="11">The sequence shown here is derived from an EMBL/GenBank/DDBJ whole genome shotgun (WGS) entry which is preliminary data.</text>
</comment>
<accession>A0A7W3LS41</accession>
<dbReference type="PROSITE" id="PS00211">
    <property type="entry name" value="ABC_TRANSPORTER_1"/>
    <property type="match status" value="1"/>
</dbReference>
<dbReference type="AlphaFoldDB" id="A0A7W3LS41"/>
<dbReference type="InterPro" id="IPR003439">
    <property type="entry name" value="ABC_transporter-like_ATP-bd"/>
</dbReference>
<feature type="domain" description="ABC transporter" evidence="10">
    <location>
        <begin position="12"/>
        <end position="242"/>
    </location>
</feature>
<evidence type="ECO:0000256" key="9">
    <source>
        <dbReference type="ARBA" id="ARBA00049985"/>
    </source>
</evidence>
<comment type="similarity">
    <text evidence="9">Belongs to the ABC transporter superfamily. Drug exporter-1 (DrugE1) (TC 3.A.1.105) family.</text>
</comment>
<dbReference type="InterPro" id="IPR005894">
    <property type="entry name" value="DrrA"/>
</dbReference>
<keyword evidence="5 11" id="KW-0067">ATP-binding</keyword>
<keyword evidence="7" id="KW-0472">Membrane</keyword>
<evidence type="ECO:0000256" key="8">
    <source>
        <dbReference type="ARBA" id="ARBA00023251"/>
    </source>
</evidence>
<dbReference type="GO" id="GO:0005524">
    <property type="term" value="F:ATP binding"/>
    <property type="evidence" value="ECO:0007669"/>
    <property type="project" value="UniProtKB-KW"/>
</dbReference>
<dbReference type="GO" id="GO:0016887">
    <property type="term" value="F:ATP hydrolysis activity"/>
    <property type="evidence" value="ECO:0007669"/>
    <property type="project" value="InterPro"/>
</dbReference>
<keyword evidence="2" id="KW-0813">Transport</keyword>
<dbReference type="SUPFAM" id="SSF52540">
    <property type="entry name" value="P-loop containing nucleoside triphosphate hydrolases"/>
    <property type="match status" value="1"/>
</dbReference>
<dbReference type="PROSITE" id="PS50893">
    <property type="entry name" value="ABC_TRANSPORTER_2"/>
    <property type="match status" value="1"/>
</dbReference>
<evidence type="ECO:0000256" key="6">
    <source>
        <dbReference type="ARBA" id="ARBA00022967"/>
    </source>
</evidence>
<dbReference type="GO" id="GO:1900753">
    <property type="term" value="P:doxorubicin transport"/>
    <property type="evidence" value="ECO:0007669"/>
    <property type="project" value="InterPro"/>
</dbReference>
<evidence type="ECO:0000256" key="2">
    <source>
        <dbReference type="ARBA" id="ARBA00022448"/>
    </source>
</evidence>
<keyword evidence="4" id="KW-0547">Nucleotide-binding</keyword>
<dbReference type="SMART" id="SM00382">
    <property type="entry name" value="AAA"/>
    <property type="match status" value="1"/>
</dbReference>
<dbReference type="PANTHER" id="PTHR42711">
    <property type="entry name" value="ABC TRANSPORTER ATP-BINDING PROTEIN"/>
    <property type="match status" value="1"/>
</dbReference>
<keyword evidence="8" id="KW-0046">Antibiotic resistance</keyword>